<reference evidence="1" key="1">
    <citation type="submission" date="2022-04" db="EMBL/GenBank/DDBJ databases">
        <title>Carnegiea gigantea Genome sequencing and assembly v2.</title>
        <authorList>
            <person name="Copetti D."/>
            <person name="Sanderson M.J."/>
            <person name="Burquez A."/>
            <person name="Wojciechowski M.F."/>
        </authorList>
    </citation>
    <scope>NUCLEOTIDE SEQUENCE</scope>
    <source>
        <strain evidence="1">SGP5-SGP5p</strain>
        <tissue evidence="1">Aerial part</tissue>
    </source>
</reference>
<proteinExistence type="predicted"/>
<accession>A0A9Q1K7W9</accession>
<evidence type="ECO:0000313" key="1">
    <source>
        <dbReference type="EMBL" id="KAJ8438322.1"/>
    </source>
</evidence>
<dbReference type="AlphaFoldDB" id="A0A9Q1K7W9"/>
<sequence length="168" mass="18977">MRKLQPAGSVAMWPMPSDLHLRLFRVQTTPEPCHPSCGWGAGLWCWLGQPSFRRAGWWHPPFIIEQQIRSRITKLQTEPNEVVIAHGSNQLQDPKTSSGETELKFRVSRDNLASMLGFRAICRVQGGSMGDAWLVSGHSSPVFVVYDWDTDLANSSDHALKRGFYRTL</sequence>
<dbReference type="OrthoDB" id="1927586at2759"/>
<protein>
    <submittedName>
        <fullName evidence="1">Uncharacterized protein</fullName>
    </submittedName>
</protein>
<organism evidence="1 2">
    <name type="scientific">Carnegiea gigantea</name>
    <dbReference type="NCBI Taxonomy" id="171969"/>
    <lineage>
        <taxon>Eukaryota</taxon>
        <taxon>Viridiplantae</taxon>
        <taxon>Streptophyta</taxon>
        <taxon>Embryophyta</taxon>
        <taxon>Tracheophyta</taxon>
        <taxon>Spermatophyta</taxon>
        <taxon>Magnoliopsida</taxon>
        <taxon>eudicotyledons</taxon>
        <taxon>Gunneridae</taxon>
        <taxon>Pentapetalae</taxon>
        <taxon>Caryophyllales</taxon>
        <taxon>Cactineae</taxon>
        <taxon>Cactaceae</taxon>
        <taxon>Cactoideae</taxon>
        <taxon>Echinocereeae</taxon>
        <taxon>Carnegiea</taxon>
    </lineage>
</organism>
<dbReference type="EMBL" id="JAKOGI010000258">
    <property type="protein sequence ID" value="KAJ8438322.1"/>
    <property type="molecule type" value="Genomic_DNA"/>
</dbReference>
<name>A0A9Q1K7W9_9CARY</name>
<keyword evidence="2" id="KW-1185">Reference proteome</keyword>
<gene>
    <name evidence="1" type="ORF">Cgig2_013370</name>
</gene>
<comment type="caution">
    <text evidence="1">The sequence shown here is derived from an EMBL/GenBank/DDBJ whole genome shotgun (WGS) entry which is preliminary data.</text>
</comment>
<evidence type="ECO:0000313" key="2">
    <source>
        <dbReference type="Proteomes" id="UP001153076"/>
    </source>
</evidence>
<dbReference type="Proteomes" id="UP001153076">
    <property type="component" value="Unassembled WGS sequence"/>
</dbReference>